<dbReference type="InterPro" id="IPR025992">
    <property type="entry name" value="Haem-bd"/>
</dbReference>
<dbReference type="Gene3D" id="3.50.70.20">
    <property type="entry name" value="Cytochrome P460"/>
    <property type="match status" value="1"/>
</dbReference>
<proteinExistence type="predicted"/>
<feature type="domain" description="Haem-binding" evidence="1">
    <location>
        <begin position="18"/>
        <end position="147"/>
    </location>
</feature>
<evidence type="ECO:0000313" key="2">
    <source>
        <dbReference type="EMBL" id="AMP98477.1"/>
    </source>
</evidence>
<name>A0A127VB78_9SPHI</name>
<dbReference type="Pfam" id="PF14376">
    <property type="entry name" value="Haem_bd"/>
    <property type="match status" value="1"/>
</dbReference>
<evidence type="ECO:0000259" key="1">
    <source>
        <dbReference type="SMART" id="SM01235"/>
    </source>
</evidence>
<dbReference type="InterPro" id="IPR038142">
    <property type="entry name" value="Cytochrome_P460_sp"/>
</dbReference>
<keyword evidence="3" id="KW-1185">Reference proteome</keyword>
<gene>
    <name evidence="2" type="ORF">AY601_1562</name>
</gene>
<reference evidence="2 3" key="1">
    <citation type="submission" date="2016-03" db="EMBL/GenBank/DDBJ databases">
        <title>Complete genome sequence of Pedobacter cryoconitis PAMC 27485.</title>
        <authorList>
            <person name="Lee J."/>
            <person name="Kim O.-S."/>
        </authorList>
    </citation>
    <scope>NUCLEOTIDE SEQUENCE [LARGE SCALE GENOMIC DNA]</scope>
    <source>
        <strain evidence="2 3">PAMC 27485</strain>
    </source>
</reference>
<dbReference type="CDD" id="cd20753">
    <property type="entry name" value="cyt_P460_Mc-like"/>
    <property type="match status" value="1"/>
</dbReference>
<dbReference type="Proteomes" id="UP000071561">
    <property type="component" value="Chromosome"/>
</dbReference>
<dbReference type="Pfam" id="PF16694">
    <property type="entry name" value="Cytochrome_P460"/>
    <property type="match status" value="1"/>
</dbReference>
<dbReference type="EMBL" id="CP014504">
    <property type="protein sequence ID" value="AMP98477.1"/>
    <property type="molecule type" value="Genomic_DNA"/>
</dbReference>
<dbReference type="KEGG" id="pcm:AY601_1562"/>
<evidence type="ECO:0000313" key="3">
    <source>
        <dbReference type="Proteomes" id="UP000071561"/>
    </source>
</evidence>
<protein>
    <submittedName>
        <fullName evidence="2">Cytochrome P460</fullName>
    </submittedName>
</protein>
<dbReference type="AlphaFoldDB" id="A0A127VB78"/>
<dbReference type="PATRIC" id="fig|188932.3.peg.1625"/>
<sequence>MNKPLYKRKTVRVSAVLLLCFGILQLYRPELKKQPVTADFNGPENVKAILKAACYDCHSNEPDLKWFDHLQPAYSIALADSEEGKAGLNFSEWGNMAPGDQKAKLFEILNQITTGSMPLKSYQVLHRSANLNPAEIAIVKNYVAGMIKDHPADTALVNAATKQFNNWNAQNLKADKLPETLTGVPYLPDYKNWQVVSTTDRMDNNTIRVVFGNPIAIKAIAEHHINPWPEGTIFAKVAWDKLLNADGNVKTGAFKQVEYMIKDSEKYKRTKGWGWARFKTMKLLPYGKNIGYATECVNCHRPLSNNDFVFTLPVKH</sequence>
<dbReference type="SMART" id="SM01235">
    <property type="entry name" value="Haem_bd"/>
    <property type="match status" value="1"/>
</dbReference>
<organism evidence="2 3">
    <name type="scientific">Pedobacter cryoconitis</name>
    <dbReference type="NCBI Taxonomy" id="188932"/>
    <lineage>
        <taxon>Bacteria</taxon>
        <taxon>Pseudomonadati</taxon>
        <taxon>Bacteroidota</taxon>
        <taxon>Sphingobacteriia</taxon>
        <taxon>Sphingobacteriales</taxon>
        <taxon>Sphingobacteriaceae</taxon>
        <taxon>Pedobacter</taxon>
    </lineage>
</organism>
<dbReference type="InterPro" id="IPR032033">
    <property type="entry name" value="Cytochrome_P460"/>
</dbReference>
<dbReference type="OrthoDB" id="196738at2"/>
<accession>A0A127VB78</accession>
<dbReference type="RefSeq" id="WP_068398801.1">
    <property type="nucleotide sequence ID" value="NZ_CP014504.1"/>
</dbReference>